<gene>
    <name evidence="8" type="ORF">NQ315_002206</name>
</gene>
<accession>A0AAV8VZ35</accession>
<dbReference type="InterPro" id="IPR048365">
    <property type="entry name" value="TNP-like_RNaseH_N"/>
</dbReference>
<dbReference type="Proteomes" id="UP001159042">
    <property type="component" value="Unassembled WGS sequence"/>
</dbReference>
<keyword evidence="4 5" id="KW-0238">DNA-binding</keyword>
<dbReference type="PROSITE" id="PS50950">
    <property type="entry name" value="ZF_THAP"/>
    <property type="match status" value="1"/>
</dbReference>
<dbReference type="Pfam" id="PF21787">
    <property type="entry name" value="TNP-like_RNaseH_N"/>
    <property type="match status" value="1"/>
</dbReference>
<dbReference type="GO" id="GO:0008270">
    <property type="term" value="F:zinc ion binding"/>
    <property type="evidence" value="ECO:0007669"/>
    <property type="project" value="UniProtKB-KW"/>
</dbReference>
<organism evidence="8 9">
    <name type="scientific">Exocentrus adspersus</name>
    <dbReference type="NCBI Taxonomy" id="1586481"/>
    <lineage>
        <taxon>Eukaryota</taxon>
        <taxon>Metazoa</taxon>
        <taxon>Ecdysozoa</taxon>
        <taxon>Arthropoda</taxon>
        <taxon>Hexapoda</taxon>
        <taxon>Insecta</taxon>
        <taxon>Pterygota</taxon>
        <taxon>Neoptera</taxon>
        <taxon>Endopterygota</taxon>
        <taxon>Coleoptera</taxon>
        <taxon>Polyphaga</taxon>
        <taxon>Cucujiformia</taxon>
        <taxon>Chrysomeloidea</taxon>
        <taxon>Cerambycidae</taxon>
        <taxon>Lamiinae</taxon>
        <taxon>Acanthocinini</taxon>
        <taxon>Exocentrus</taxon>
    </lineage>
</organism>
<dbReference type="GO" id="GO:0003677">
    <property type="term" value="F:DNA binding"/>
    <property type="evidence" value="ECO:0007669"/>
    <property type="project" value="UniProtKB-UniRule"/>
</dbReference>
<dbReference type="Pfam" id="PF05485">
    <property type="entry name" value="THAP"/>
    <property type="match status" value="1"/>
</dbReference>
<dbReference type="SUPFAM" id="SSF57716">
    <property type="entry name" value="Glucocorticoid receptor-like (DNA-binding domain)"/>
    <property type="match status" value="1"/>
</dbReference>
<keyword evidence="9" id="KW-1185">Reference proteome</keyword>
<dbReference type="InterPro" id="IPR006612">
    <property type="entry name" value="THAP_Znf"/>
</dbReference>
<evidence type="ECO:0000256" key="6">
    <source>
        <dbReference type="SAM" id="MobiDB-lite"/>
    </source>
</evidence>
<comment type="caution">
    <text evidence="8">The sequence shown here is derived from an EMBL/GenBank/DDBJ whole genome shotgun (WGS) entry which is preliminary data.</text>
</comment>
<feature type="region of interest" description="Disordered" evidence="6">
    <location>
        <begin position="162"/>
        <end position="190"/>
    </location>
</feature>
<name>A0AAV8VZ35_9CUCU</name>
<dbReference type="Pfam" id="PF21788">
    <property type="entry name" value="TNP-like_GBD"/>
    <property type="match status" value="1"/>
</dbReference>
<evidence type="ECO:0000313" key="9">
    <source>
        <dbReference type="Proteomes" id="UP001159042"/>
    </source>
</evidence>
<feature type="compositionally biased region" description="Basic and acidic residues" evidence="6">
    <location>
        <begin position="177"/>
        <end position="190"/>
    </location>
</feature>
<evidence type="ECO:0000256" key="2">
    <source>
        <dbReference type="ARBA" id="ARBA00022771"/>
    </source>
</evidence>
<dbReference type="InterPro" id="IPR048366">
    <property type="entry name" value="TNP-like_GBD"/>
</dbReference>
<dbReference type="Pfam" id="PF21789">
    <property type="entry name" value="TNP-like_RNaseH_C"/>
    <property type="match status" value="1"/>
</dbReference>
<proteinExistence type="predicted"/>
<feature type="domain" description="THAP-type" evidence="7">
    <location>
        <begin position="9"/>
        <end position="92"/>
    </location>
</feature>
<feature type="non-terminal residue" evidence="8">
    <location>
        <position position="960"/>
    </location>
</feature>
<evidence type="ECO:0000256" key="1">
    <source>
        <dbReference type="ARBA" id="ARBA00022723"/>
    </source>
</evidence>
<dbReference type="PANTHER" id="PTHR47577:SF2">
    <property type="entry name" value="THAP DOMAIN CONTAINING 9"/>
    <property type="match status" value="1"/>
</dbReference>
<protein>
    <recommendedName>
        <fullName evidence="7">THAP-type domain-containing protein</fullName>
    </recommendedName>
</protein>
<dbReference type="EMBL" id="JANEYG010000017">
    <property type="protein sequence ID" value="KAJ8919584.1"/>
    <property type="molecule type" value="Genomic_DNA"/>
</dbReference>
<reference evidence="8 9" key="1">
    <citation type="journal article" date="2023" name="Insect Mol. Biol.">
        <title>Genome sequencing provides insights into the evolution of gene families encoding plant cell wall-degrading enzymes in longhorned beetles.</title>
        <authorList>
            <person name="Shin N.R."/>
            <person name="Okamura Y."/>
            <person name="Kirsch R."/>
            <person name="Pauchet Y."/>
        </authorList>
    </citation>
    <scope>NUCLEOTIDE SEQUENCE [LARGE SCALE GENOMIC DNA]</scope>
    <source>
        <strain evidence="8">EAD_L_NR</strain>
    </source>
</reference>
<dbReference type="SMART" id="SM00980">
    <property type="entry name" value="THAP"/>
    <property type="match status" value="1"/>
</dbReference>
<evidence type="ECO:0000256" key="5">
    <source>
        <dbReference type="PROSITE-ProRule" id="PRU00309"/>
    </source>
</evidence>
<evidence type="ECO:0000313" key="8">
    <source>
        <dbReference type="EMBL" id="KAJ8919584.1"/>
    </source>
</evidence>
<evidence type="ECO:0000256" key="4">
    <source>
        <dbReference type="ARBA" id="ARBA00023125"/>
    </source>
</evidence>
<evidence type="ECO:0000259" key="7">
    <source>
        <dbReference type="PROSITE" id="PS50950"/>
    </source>
</evidence>
<dbReference type="AlphaFoldDB" id="A0AAV8VZ35"/>
<evidence type="ECO:0000256" key="3">
    <source>
        <dbReference type="ARBA" id="ARBA00022833"/>
    </source>
</evidence>
<keyword evidence="1" id="KW-0479">Metal-binding</keyword>
<keyword evidence="3" id="KW-0862">Zinc</keyword>
<dbReference type="InterPro" id="IPR048367">
    <property type="entry name" value="TNP-like_RNaseH_C"/>
</dbReference>
<keyword evidence="2 5" id="KW-0863">Zinc-finger</keyword>
<dbReference type="PANTHER" id="PTHR47577">
    <property type="entry name" value="THAP DOMAIN-CONTAINING PROTEIN 6"/>
    <property type="match status" value="1"/>
</dbReference>
<sequence>MSIFFGEKRPAKKKCCVPGCDDKDSSRFRFPNKNQQYLVSQWLQRINNVKLNTMPFEKLYINCVVCARHFLAEQLQFGCRRGLKPDAIPLLFLNQDQQILPSVPVHQHEATPRPETTVSSVNTRVNDVEVQSSSPITPCNPGGSNMECVITEYDQQIMPSVPVEQHEATPSATPRPETTDSRDNTRGKEVEVQSSIVIPITPSNTGFKRSTILKDIKVTRQKCLSPKSKHLYKKVIEKSNSIAKLSFKCKSFKSRLQAAEKLAKSDNFHSLMNHVNPLTYKFIMSQIRTQFQKPKARRYTIDEKILALTILKASGKGYKLLSKIFCLPTKKTLFNLLNKVPFSCGINTGLFENLRTSVKKMKKHDRLAILVFDEISINTLIHYNSKNDMVEGIQDNGNGNRERKIADYANVFMLKGVFRQWKQPICYTFNSGPTKSTTLKRLIIDIIKECHSIGLEIIATICDQGGPNQAAINSLLQDTTKWCLQKNVDKCFGFIVDGKEIVPLYDTPHLIKGIRNNLLTKDLHFEIDNKNCVAKWHHLEQFYLLDIGDPEKICPKLTDGHILRGKINKMKVKCCTQVFSRQVGVTMKKILTWKSQVNLDPGAIDTSTLILFLDTLFDSLNSSQKSGPPGKPLKASVTSESDHITFWYKCIKVFKGMRFYAHKQKKFVSVPTLKNFIHTLRGNCYDIHPKKFILLRVFQQDALENFFGCIRNYSGRENNPSAAHFLTSYKALLINNFLSSHSPGSNCEVDQAEGALDTFRHFITNETLEDATTVLDQDETHLEIPSALISSRKSKISRCTVTYISGFILRRLFKKINNCDECKKKLLYRDNDQDTDFIEARQYNRSKLIKPGTYCTYLISQAIRRLFYIIPRICNYNHISVILQNNILRELNFKIINFSCHRENSTILSKLIVRCCLFFWCKRVNAIAKGKDDKFEKYLKMKPQESLIDPIQLQAYKKYE</sequence>